<dbReference type="PROSITE" id="PS51782">
    <property type="entry name" value="LYSM"/>
    <property type="match status" value="2"/>
</dbReference>
<dbReference type="InterPro" id="IPR036779">
    <property type="entry name" value="LysM_dom_sf"/>
</dbReference>
<dbReference type="Gene3D" id="3.10.350.10">
    <property type="entry name" value="LysM domain"/>
    <property type="match status" value="2"/>
</dbReference>
<dbReference type="Pfam" id="PF01551">
    <property type="entry name" value="Peptidase_M23"/>
    <property type="match status" value="1"/>
</dbReference>
<dbReference type="PANTHER" id="PTHR21666">
    <property type="entry name" value="PEPTIDASE-RELATED"/>
    <property type="match status" value="1"/>
</dbReference>
<organism evidence="4 5">
    <name type="scientific">Sphingomonas sanxanigenens</name>
    <dbReference type="NCBI Taxonomy" id="397260"/>
    <lineage>
        <taxon>Bacteria</taxon>
        <taxon>Pseudomonadati</taxon>
        <taxon>Pseudomonadota</taxon>
        <taxon>Alphaproteobacteria</taxon>
        <taxon>Sphingomonadales</taxon>
        <taxon>Sphingomonadaceae</taxon>
        <taxon>Sphingomonas</taxon>
    </lineage>
</organism>
<evidence type="ECO:0000256" key="2">
    <source>
        <dbReference type="SAM" id="SignalP"/>
    </source>
</evidence>
<evidence type="ECO:0000259" key="3">
    <source>
        <dbReference type="PROSITE" id="PS51782"/>
    </source>
</evidence>
<feature type="domain" description="LysM" evidence="3">
    <location>
        <begin position="69"/>
        <end position="113"/>
    </location>
</feature>
<dbReference type="InterPro" id="IPR018392">
    <property type="entry name" value="LysM"/>
</dbReference>
<feature type="chain" id="PRO_5015909460" description="LysM domain-containing protein" evidence="2">
    <location>
        <begin position="29"/>
        <end position="345"/>
    </location>
</feature>
<evidence type="ECO:0000256" key="1">
    <source>
        <dbReference type="ARBA" id="ARBA00038420"/>
    </source>
</evidence>
<protein>
    <recommendedName>
        <fullName evidence="3">LysM domain-containing protein</fullName>
    </recommendedName>
</protein>
<dbReference type="CDD" id="cd12797">
    <property type="entry name" value="M23_peptidase"/>
    <property type="match status" value="1"/>
</dbReference>
<dbReference type="CDD" id="cd00118">
    <property type="entry name" value="LysM"/>
    <property type="match status" value="1"/>
</dbReference>
<dbReference type="InterPro" id="IPR011055">
    <property type="entry name" value="Dup_hybrid_motif"/>
</dbReference>
<comment type="similarity">
    <text evidence="1">Belongs to the E.coli NlpD/Haemophilus LppB family.</text>
</comment>
<feature type="signal peptide" evidence="2">
    <location>
        <begin position="1"/>
        <end position="28"/>
    </location>
</feature>
<keyword evidence="2" id="KW-0732">Signal</keyword>
<evidence type="ECO:0000313" key="4">
    <source>
        <dbReference type="EMBL" id="PZO87588.1"/>
    </source>
</evidence>
<dbReference type="Pfam" id="PF01476">
    <property type="entry name" value="LysM"/>
    <property type="match status" value="2"/>
</dbReference>
<dbReference type="SMART" id="SM00257">
    <property type="entry name" value="LysM"/>
    <property type="match status" value="2"/>
</dbReference>
<dbReference type="Proteomes" id="UP000249066">
    <property type="component" value="Unassembled WGS sequence"/>
</dbReference>
<sequence length="345" mass="35990">MKASGTSRLIPAAAACAALSACVAPRHADQPLTQKMPPRLEAEIAGLPETPPVWDQRPARPDGIRVAPGTHIVRPGESLGVVAHKTGAGIDAIAAANAIAPPYTIRPGQRLKIPGGRYHAIVAGDSGIAIARAYGISWDRIIAANGLRDPYILRAGRRLLIPDAATQPQQSIEERAAAFRLDIDSILTGGEPAVAENQQPAAPPAVTPGRTLPPTVAVREPERFSGRFIWPAGGRVVRRFGPGQSLGEVSNGIDLAPTPGEPIVAAAGGVVAYVGTGLPAYGGLILIRHGDGWITAYARADALGVTRGQTVKRGQVIGRTDSGLHFEIRNKRAPVDPLTMLPARG</sequence>
<dbReference type="AlphaFoldDB" id="A0A2W5C0U2"/>
<accession>A0A2W5C0U2</accession>
<dbReference type="SUPFAM" id="SSF54106">
    <property type="entry name" value="LysM domain"/>
    <property type="match status" value="1"/>
</dbReference>
<dbReference type="InterPro" id="IPR050570">
    <property type="entry name" value="Cell_wall_metabolism_enzyme"/>
</dbReference>
<dbReference type="EMBL" id="QFNN01000124">
    <property type="protein sequence ID" value="PZO87588.1"/>
    <property type="molecule type" value="Genomic_DNA"/>
</dbReference>
<dbReference type="Gene3D" id="2.70.70.10">
    <property type="entry name" value="Glucose Permease (Domain IIA)"/>
    <property type="match status" value="1"/>
</dbReference>
<reference evidence="4 5" key="1">
    <citation type="submission" date="2017-08" db="EMBL/GenBank/DDBJ databases">
        <title>Infants hospitalized years apart are colonized by the same room-sourced microbial strains.</title>
        <authorList>
            <person name="Brooks B."/>
            <person name="Olm M.R."/>
            <person name="Firek B.A."/>
            <person name="Baker R."/>
            <person name="Thomas B.C."/>
            <person name="Morowitz M.J."/>
            <person name="Banfield J.F."/>
        </authorList>
    </citation>
    <scope>NUCLEOTIDE SEQUENCE [LARGE SCALE GENOMIC DNA]</scope>
    <source>
        <strain evidence="4">S2_018_000_R2_101</strain>
    </source>
</reference>
<dbReference type="SUPFAM" id="SSF51261">
    <property type="entry name" value="Duplicated hybrid motif"/>
    <property type="match status" value="1"/>
</dbReference>
<dbReference type="PROSITE" id="PS51257">
    <property type="entry name" value="PROKAR_LIPOPROTEIN"/>
    <property type="match status" value="1"/>
</dbReference>
<proteinExistence type="inferred from homology"/>
<evidence type="ECO:0000313" key="5">
    <source>
        <dbReference type="Proteomes" id="UP000249066"/>
    </source>
</evidence>
<gene>
    <name evidence="4" type="ORF">DI623_14455</name>
</gene>
<dbReference type="PANTHER" id="PTHR21666:SF263">
    <property type="entry name" value="MUREIN HYDROLASE ACTIVATOR NLPD"/>
    <property type="match status" value="1"/>
</dbReference>
<name>A0A2W5C0U2_9SPHN</name>
<feature type="domain" description="LysM" evidence="3">
    <location>
        <begin position="117"/>
        <end position="161"/>
    </location>
</feature>
<dbReference type="InterPro" id="IPR016047">
    <property type="entry name" value="M23ase_b-sheet_dom"/>
</dbReference>
<comment type="caution">
    <text evidence="4">The sequence shown here is derived from an EMBL/GenBank/DDBJ whole genome shotgun (WGS) entry which is preliminary data.</text>
</comment>
<dbReference type="GO" id="GO:0004222">
    <property type="term" value="F:metalloendopeptidase activity"/>
    <property type="evidence" value="ECO:0007669"/>
    <property type="project" value="TreeGrafter"/>
</dbReference>